<reference evidence="3" key="2">
    <citation type="submission" date="2022-06" db="UniProtKB">
        <authorList>
            <consortium name="EnsemblMetazoa"/>
        </authorList>
    </citation>
    <scope>IDENTIFICATION</scope>
    <source>
        <strain evidence="3">PS312</strain>
    </source>
</reference>
<protein>
    <recommendedName>
        <fullName evidence="2">Metalloendopeptidase</fullName>
        <ecNumber evidence="2">3.4.24.-</ecNumber>
    </recommendedName>
</protein>
<dbReference type="EnsemblMetazoa" id="PPA28621.1">
    <property type="protein sequence ID" value="PPA28621.1"/>
    <property type="gene ID" value="WBGene00118175"/>
</dbReference>
<comment type="cofactor">
    <cofactor evidence="1 2">
        <name>Zn(2+)</name>
        <dbReference type="ChEBI" id="CHEBI:29105"/>
    </cofactor>
    <text evidence="1 2">Binds 1 zinc ion per subunit.</text>
</comment>
<gene>
    <name evidence="3" type="primary">WBGene00118175</name>
</gene>
<organism evidence="3 4">
    <name type="scientific">Pristionchus pacificus</name>
    <name type="common">Parasitic nematode worm</name>
    <dbReference type="NCBI Taxonomy" id="54126"/>
    <lineage>
        <taxon>Eukaryota</taxon>
        <taxon>Metazoa</taxon>
        <taxon>Ecdysozoa</taxon>
        <taxon>Nematoda</taxon>
        <taxon>Chromadorea</taxon>
        <taxon>Rhabditida</taxon>
        <taxon>Rhabditina</taxon>
        <taxon>Diplogasteromorpha</taxon>
        <taxon>Diplogasteroidea</taxon>
        <taxon>Neodiplogasteridae</taxon>
        <taxon>Pristionchus</taxon>
    </lineage>
</organism>
<keyword evidence="1 2" id="KW-0645">Protease</keyword>
<dbReference type="InterPro" id="IPR050879">
    <property type="entry name" value="Acyltransferase_3"/>
</dbReference>
<accession>A0A8R1YJ02</accession>
<dbReference type="GO" id="GO:0008270">
    <property type="term" value="F:zinc ion binding"/>
    <property type="evidence" value="ECO:0007669"/>
    <property type="project" value="UniProtKB-UniRule"/>
</dbReference>
<dbReference type="EC" id="3.4.24.-" evidence="2"/>
<evidence type="ECO:0000256" key="2">
    <source>
        <dbReference type="RuleBase" id="RU361183"/>
    </source>
</evidence>
<keyword evidence="1 2" id="KW-0479">Metal-binding</keyword>
<feature type="signal peptide" evidence="2">
    <location>
        <begin position="1"/>
        <end position="17"/>
    </location>
</feature>
<dbReference type="Pfam" id="PF01757">
    <property type="entry name" value="Acyl_transf_3"/>
    <property type="match status" value="1"/>
</dbReference>
<keyword evidence="4" id="KW-1185">Reference proteome</keyword>
<sequence length="1183" mass="135310">MIVSSILIFSLLGVSLSAVHQFTHNGPHEEHIIQTEFDHLRSIAHVSEREAISSPSLPSHGPEISIRSKRSPWDITEWNIRPGKGIVREVPFILPRFIRSLRSKRGFMEEEFHWSNGKGRIVERNPQPGLLQQFGNGLDSLTKGMANKFGWGGQTKDSTPVPTGQGVGQVSENNPVGGFLSQLAEKFKLPAIPRMMLKDPMAYVPDSMKNAVTFLQQKWGEISAAAKAMISEVCRTRINCQAQSQNAINLRNTIKDKLRQFRMMFGVGNEKDLEAQFDRTQQVKKALLSRAGLGKEVEPADDGVFDSDTLLTTKQSEMLLNQLGQGGKSEVVPEAPTNGKKRAAIFFEDEFFQKWDMGTPIPYIFDSSIANWEKTDIRDALREISSKTCIRFGEQNYKPNGYHINYVKVASSTFCGLSYIGRTAPANPIYLSFACGEGRGVALHETLHALGVAHEHVRMDRDQHIKVDWSNIDPRYYDAFAVSDPKTFTTYGVKYDYGSIMHYRFNSAAINTQKATMIPLVNESQNIKLLGQRKGLSERDVELLNKLYCKRDSCLDTNVYCGAWALQGVCTRPSNNVLIVLSGYFSSQSLSSSSSSFSFITHRFSRLLPLYSFTVFGTIHVGERILTSQEYSALQENSVWSLSYLSNVKPFLSSIDSNYFTELAHFHPLSHTWSLSLEIQFILLISFFPTLLTRRSISLPFIVLSLIFYLSFDREVHFGSLPARLWQFILGSLAKTENKKIATFVENIPWTISISLLFLFFIIPFDVDTARISVTILAVILIIQKGEVKSKIFSLIGDLSYSIYLIHWPIISFYQFRFLNSNEETMSFNNILICISIIFTISSFVHPTIEKHFQSNSLRSSIMWTSFLYCSLLLKSLPLQPSEVDDFDQIPQGYDNPVHSWSCAEKDREISFPRFKRLQANLYPHFEGPNHHYHDRGDGPFNIVIIGNSYAIYRFPWIFQSIDGQYSNLTVHMRHACMPTLRYRKNPSERGQFWKCHKYTTQVNEIVEEQKPDILIVLQKYHYEFLDRPEGGISDEDYKRDHLTQDFQHQLNFFSKHSKIIIIDTPMFEVRHGEAYRLSKNIELGENIEGIKTNYTIQEVDSLHFHSYNRLCHVNCSTCQWINLESALCHYNGSCPLLDTNCSLTLFKNDGSHLSSFGRHLIYPIYRDFIDRAMEILNEKNLK</sequence>
<dbReference type="PANTHER" id="PTHR23028:SF53">
    <property type="entry name" value="ACYL_TRANSF_3 DOMAIN-CONTAINING PROTEIN"/>
    <property type="match status" value="1"/>
</dbReference>
<keyword evidence="1 2" id="KW-0862">Zinc</keyword>
<evidence type="ECO:0000313" key="4">
    <source>
        <dbReference type="Proteomes" id="UP000005239"/>
    </source>
</evidence>
<dbReference type="GO" id="GO:0006508">
    <property type="term" value="P:proteolysis"/>
    <property type="evidence" value="ECO:0007669"/>
    <property type="project" value="UniProtKB-KW"/>
</dbReference>
<dbReference type="GO" id="GO:0016747">
    <property type="term" value="F:acyltransferase activity, transferring groups other than amino-acyl groups"/>
    <property type="evidence" value="ECO:0007669"/>
    <property type="project" value="InterPro"/>
</dbReference>
<keyword evidence="2" id="KW-0732">Signal</keyword>
<proteinExistence type="predicted"/>
<dbReference type="InterPro" id="IPR034035">
    <property type="entry name" value="Astacin-like_dom"/>
</dbReference>
<dbReference type="SMART" id="SM00235">
    <property type="entry name" value="ZnMc"/>
    <property type="match status" value="1"/>
</dbReference>
<feature type="binding site" evidence="1">
    <location>
        <position position="448"/>
    </location>
    <ligand>
        <name>Zn(2+)</name>
        <dbReference type="ChEBI" id="CHEBI:29105"/>
        <note>catalytic</note>
    </ligand>
</feature>
<keyword evidence="1 2" id="KW-0378">Hydrolase</keyword>
<feature type="chain" id="PRO_5042620775" description="Metalloendopeptidase" evidence="2">
    <location>
        <begin position="18"/>
        <end position="1183"/>
    </location>
</feature>
<dbReference type="AlphaFoldDB" id="A0A2A6BEX5"/>
<evidence type="ECO:0000256" key="1">
    <source>
        <dbReference type="PROSITE-ProRule" id="PRU01211"/>
    </source>
</evidence>
<keyword evidence="1 2" id="KW-0482">Metalloprotease</keyword>
<dbReference type="SUPFAM" id="SSF55486">
    <property type="entry name" value="Metalloproteases ('zincins'), catalytic domain"/>
    <property type="match status" value="1"/>
</dbReference>
<dbReference type="PRINTS" id="PR00480">
    <property type="entry name" value="ASTACIN"/>
</dbReference>
<feature type="binding site" evidence="1">
    <location>
        <position position="444"/>
    </location>
    <ligand>
        <name>Zn(2+)</name>
        <dbReference type="ChEBI" id="CHEBI:29105"/>
        <note>catalytic</note>
    </ligand>
</feature>
<evidence type="ECO:0000313" key="3">
    <source>
        <dbReference type="EnsemblMetazoa" id="PPA28621.1"/>
    </source>
</evidence>
<dbReference type="Pfam" id="PF19040">
    <property type="entry name" value="SGNH"/>
    <property type="match status" value="1"/>
</dbReference>
<dbReference type="PANTHER" id="PTHR23028">
    <property type="entry name" value="ACETYLTRANSFERASE"/>
    <property type="match status" value="1"/>
</dbReference>
<dbReference type="Pfam" id="PF01400">
    <property type="entry name" value="Astacin"/>
    <property type="match status" value="1"/>
</dbReference>
<feature type="binding site" evidence="1">
    <location>
        <position position="454"/>
    </location>
    <ligand>
        <name>Zn(2+)</name>
        <dbReference type="ChEBI" id="CHEBI:29105"/>
        <note>catalytic</note>
    </ligand>
</feature>
<dbReference type="Gene3D" id="3.40.390.10">
    <property type="entry name" value="Collagenase (Catalytic Domain)"/>
    <property type="match status" value="1"/>
</dbReference>
<feature type="active site" evidence="1">
    <location>
        <position position="445"/>
    </location>
</feature>
<dbReference type="GO" id="GO:0005615">
    <property type="term" value="C:extracellular space"/>
    <property type="evidence" value="ECO:0000318"/>
    <property type="project" value="GO_Central"/>
</dbReference>
<dbReference type="InterPro" id="IPR024079">
    <property type="entry name" value="MetalloPept_cat_dom_sf"/>
</dbReference>
<dbReference type="GO" id="GO:0004222">
    <property type="term" value="F:metalloendopeptidase activity"/>
    <property type="evidence" value="ECO:0000318"/>
    <property type="project" value="GO_Central"/>
</dbReference>
<comment type="caution">
    <text evidence="1">Lacks conserved residue(s) required for the propagation of feature annotation.</text>
</comment>
<dbReference type="PROSITE" id="PS51864">
    <property type="entry name" value="ASTACIN"/>
    <property type="match status" value="1"/>
</dbReference>
<dbReference type="CDD" id="cd04280">
    <property type="entry name" value="ZnMc_astacin_like"/>
    <property type="match status" value="1"/>
</dbReference>
<accession>A0A2A6BEX5</accession>
<reference evidence="4" key="1">
    <citation type="journal article" date="2008" name="Nat. Genet.">
        <title>The Pristionchus pacificus genome provides a unique perspective on nematode lifestyle and parasitism.</title>
        <authorList>
            <person name="Dieterich C."/>
            <person name="Clifton S.W."/>
            <person name="Schuster L.N."/>
            <person name="Chinwalla A."/>
            <person name="Delehaunty K."/>
            <person name="Dinkelacker I."/>
            <person name="Fulton L."/>
            <person name="Fulton R."/>
            <person name="Godfrey J."/>
            <person name="Minx P."/>
            <person name="Mitreva M."/>
            <person name="Roeseler W."/>
            <person name="Tian H."/>
            <person name="Witte H."/>
            <person name="Yang S.P."/>
            <person name="Wilson R.K."/>
            <person name="Sommer R.J."/>
        </authorList>
    </citation>
    <scope>NUCLEOTIDE SEQUENCE [LARGE SCALE GENOMIC DNA]</scope>
    <source>
        <strain evidence="4">PS312</strain>
    </source>
</reference>
<dbReference type="InterPro" id="IPR002656">
    <property type="entry name" value="Acyl_transf_3_dom"/>
</dbReference>
<dbReference type="InterPro" id="IPR043968">
    <property type="entry name" value="SGNH"/>
</dbReference>
<dbReference type="InterPro" id="IPR006026">
    <property type="entry name" value="Peptidase_Metallo"/>
</dbReference>
<dbReference type="InterPro" id="IPR001506">
    <property type="entry name" value="Peptidase_M12A"/>
</dbReference>
<dbReference type="Proteomes" id="UP000005239">
    <property type="component" value="Unassembled WGS sequence"/>
</dbReference>
<name>A0A2A6BEX5_PRIPA</name>